<accession>A0ABU3K396</accession>
<proteinExistence type="predicted"/>
<reference evidence="1 2" key="1">
    <citation type="journal article" date="2023" name="ISME J.">
        <title>Cultivation and genomic characterization of novel and ubiquitous marine nitrite-oxidizing bacteria from the Nitrospirales.</title>
        <authorList>
            <person name="Mueller A.J."/>
            <person name="Daebeler A."/>
            <person name="Herbold C.W."/>
            <person name="Kirkegaard R.H."/>
            <person name="Daims H."/>
        </authorList>
    </citation>
    <scope>NUCLEOTIDE SEQUENCE [LARGE SCALE GENOMIC DNA]</scope>
    <source>
        <strain evidence="1 2">EB</strain>
    </source>
</reference>
<evidence type="ECO:0000313" key="2">
    <source>
        <dbReference type="Proteomes" id="UP001250932"/>
    </source>
</evidence>
<gene>
    <name evidence="1" type="ORF">PPG34_00665</name>
</gene>
<sequence length="85" mass="9590">MTRPILSPSSRSIDGHFSVDHILHVDTQPSGQTIQDNDHIRQFFTGLFMLVIDTQTTQQLCHFFIGPNSDAQIAAGLPKRFERPL</sequence>
<keyword evidence="2" id="KW-1185">Reference proteome</keyword>
<dbReference type="Proteomes" id="UP001250932">
    <property type="component" value="Unassembled WGS sequence"/>
</dbReference>
<protein>
    <submittedName>
        <fullName evidence="1">Uncharacterized protein</fullName>
    </submittedName>
</protein>
<dbReference type="EMBL" id="JAQOUE010000001">
    <property type="protein sequence ID" value="MDT7040839.1"/>
    <property type="molecule type" value="Genomic_DNA"/>
</dbReference>
<organism evidence="1 2">
    <name type="scientific">Candidatus Nitronereus thalassa</name>
    <dbReference type="NCBI Taxonomy" id="3020898"/>
    <lineage>
        <taxon>Bacteria</taxon>
        <taxon>Pseudomonadati</taxon>
        <taxon>Nitrospirota</taxon>
        <taxon>Nitrospiria</taxon>
        <taxon>Nitrospirales</taxon>
        <taxon>Nitrospiraceae</taxon>
        <taxon>Candidatus Nitronereus</taxon>
    </lineage>
</organism>
<comment type="caution">
    <text evidence="1">The sequence shown here is derived from an EMBL/GenBank/DDBJ whole genome shotgun (WGS) entry which is preliminary data.</text>
</comment>
<evidence type="ECO:0000313" key="1">
    <source>
        <dbReference type="EMBL" id="MDT7040839.1"/>
    </source>
</evidence>
<name>A0ABU3K396_9BACT</name>